<feature type="transmembrane region" description="Helical" evidence="1">
    <location>
        <begin position="43"/>
        <end position="61"/>
    </location>
</feature>
<name>A0A411MHV9_9PSED</name>
<keyword evidence="1" id="KW-0472">Membrane</keyword>
<organism evidence="2 3">
    <name type="scientific">Pseudomonas tructae</name>
    <dbReference type="NCBI Taxonomy" id="2518644"/>
    <lineage>
        <taxon>Bacteria</taxon>
        <taxon>Pseudomonadati</taxon>
        <taxon>Pseudomonadota</taxon>
        <taxon>Gammaproteobacteria</taxon>
        <taxon>Pseudomonadales</taxon>
        <taxon>Pseudomonadaceae</taxon>
        <taxon>Pseudomonas</taxon>
    </lineage>
</organism>
<evidence type="ECO:0000313" key="2">
    <source>
        <dbReference type="EMBL" id="QBF26239.1"/>
    </source>
</evidence>
<evidence type="ECO:0000256" key="1">
    <source>
        <dbReference type="SAM" id="Phobius"/>
    </source>
</evidence>
<keyword evidence="1" id="KW-0812">Transmembrane</keyword>
<dbReference type="Proteomes" id="UP000291130">
    <property type="component" value="Chromosome"/>
</dbReference>
<dbReference type="EMBL" id="CP035952">
    <property type="protein sequence ID" value="QBF26239.1"/>
    <property type="molecule type" value="Genomic_DNA"/>
</dbReference>
<protein>
    <submittedName>
        <fullName evidence="2">Uncharacterized protein</fullName>
    </submittedName>
</protein>
<sequence>MALRKKLEAFRERFTPRQRRIVGGALLALWAIGLWVHPGQYLLALLIPGVIIFFSASAIELERKS</sequence>
<dbReference type="KEGG" id="ptk:EXN22_11250"/>
<dbReference type="AlphaFoldDB" id="A0A411MHV9"/>
<gene>
    <name evidence="2" type="ORF">EXN22_11250</name>
</gene>
<feature type="transmembrane region" description="Helical" evidence="1">
    <location>
        <begin position="21"/>
        <end position="37"/>
    </location>
</feature>
<evidence type="ECO:0000313" key="3">
    <source>
        <dbReference type="Proteomes" id="UP000291130"/>
    </source>
</evidence>
<accession>A0A411MHV9</accession>
<proteinExistence type="predicted"/>
<keyword evidence="3" id="KW-1185">Reference proteome</keyword>
<keyword evidence="1" id="KW-1133">Transmembrane helix</keyword>
<reference evidence="2 3" key="1">
    <citation type="submission" date="2019-02" db="EMBL/GenBank/DDBJ databases">
        <title>Complete genome sequence of Pseudomonas sp. SNU WT1 isolated from rainbow trout.</title>
        <authorList>
            <person name="Oh W.T."/>
            <person name="Park S.C."/>
        </authorList>
    </citation>
    <scope>NUCLEOTIDE SEQUENCE [LARGE SCALE GENOMIC DNA]</scope>
    <source>
        <strain evidence="2 3">SNU WT1</strain>
    </source>
</reference>
<dbReference type="RefSeq" id="WP_130264109.1">
    <property type="nucleotide sequence ID" value="NZ_CP035952.1"/>
</dbReference>